<proteinExistence type="predicted"/>
<feature type="compositionally biased region" description="Basic and acidic residues" evidence="1">
    <location>
        <begin position="393"/>
        <end position="403"/>
    </location>
</feature>
<dbReference type="PANTHER" id="PTHR48228:SF5">
    <property type="entry name" value="ALPHA-METHYLACYL-COA RACEMASE"/>
    <property type="match status" value="1"/>
</dbReference>
<feature type="compositionally biased region" description="Pro residues" evidence="1">
    <location>
        <begin position="404"/>
        <end position="420"/>
    </location>
</feature>
<keyword evidence="2" id="KW-0808">Transferase</keyword>
<evidence type="ECO:0000313" key="2">
    <source>
        <dbReference type="EMBL" id="GAA1719184.1"/>
    </source>
</evidence>
<evidence type="ECO:0000313" key="3">
    <source>
        <dbReference type="Proteomes" id="UP001500383"/>
    </source>
</evidence>
<dbReference type="Gene3D" id="3.30.1540.10">
    <property type="entry name" value="formyl-coa transferase, domain 3"/>
    <property type="match status" value="1"/>
</dbReference>
<sequence>MAESSESRPLSGIRVVELSSFVASPLCGLTLAQLGAEVIRVDPVGGAADVHRWPLAPGGTSIYWTGLNRGKSSVTLDLRSDEGRQSFRDLVTAPGEGSGILVTNSAGREWMSHERLAAVRPDVITLELLGRRDGRPGVDYTVNAALGFPAITGQDGGQGGGQDGGQGGGQGAGQVVNHALPAWDVAAGLHAALAVVSAVRERERTGRGRRIVLPLDDVALATAGALGYLTEPQLDGSSRPAVGNYVYGTFGRDFTTADGGRVMVVALTTRHFHDLARVTGTRDAVDALESATGADFGTEADRYSYREVLAALFARWFSAHTTAEVTRALEDSVVLHERYRTFDQVVAEGDLEANPLFAALDQPGIGSYLAAAHPATFDGRHLATGPAPDLGADTDHLTADRPRPPTGSPPIAPPPRGPES</sequence>
<dbReference type="RefSeq" id="WP_182659146.1">
    <property type="nucleotide sequence ID" value="NZ_BAAAQG010000021.1"/>
</dbReference>
<reference evidence="3" key="1">
    <citation type="journal article" date="2019" name="Int. J. Syst. Evol. Microbiol.">
        <title>The Global Catalogue of Microorganisms (GCM) 10K type strain sequencing project: providing services to taxonomists for standard genome sequencing and annotation.</title>
        <authorList>
            <consortium name="The Broad Institute Genomics Platform"/>
            <consortium name="The Broad Institute Genome Sequencing Center for Infectious Disease"/>
            <person name="Wu L."/>
            <person name="Ma J."/>
        </authorList>
    </citation>
    <scope>NUCLEOTIDE SEQUENCE [LARGE SCALE GENOMIC DNA]</scope>
    <source>
        <strain evidence="3">JCM 16002</strain>
    </source>
</reference>
<dbReference type="InterPro" id="IPR023606">
    <property type="entry name" value="CoA-Trfase_III_dom_1_sf"/>
</dbReference>
<evidence type="ECO:0000256" key="1">
    <source>
        <dbReference type="SAM" id="MobiDB-lite"/>
    </source>
</evidence>
<dbReference type="InterPro" id="IPR044855">
    <property type="entry name" value="CoA-Trfase_III_dom3_sf"/>
</dbReference>
<dbReference type="Pfam" id="PF02515">
    <property type="entry name" value="CoA_transf_3"/>
    <property type="match status" value="1"/>
</dbReference>
<feature type="region of interest" description="Disordered" evidence="1">
    <location>
        <begin position="380"/>
        <end position="420"/>
    </location>
</feature>
<feature type="region of interest" description="Disordered" evidence="1">
    <location>
        <begin position="153"/>
        <end position="173"/>
    </location>
</feature>
<protein>
    <submittedName>
        <fullName evidence="2">CoA transferase</fullName>
    </submittedName>
</protein>
<accession>A0ABP4VBQ3</accession>
<dbReference type="PANTHER" id="PTHR48228">
    <property type="entry name" value="SUCCINYL-COA--D-CITRAMALATE COA-TRANSFERASE"/>
    <property type="match status" value="1"/>
</dbReference>
<keyword evidence="3" id="KW-1185">Reference proteome</keyword>
<feature type="compositionally biased region" description="Gly residues" evidence="1">
    <location>
        <begin position="154"/>
        <end position="172"/>
    </location>
</feature>
<dbReference type="SUPFAM" id="SSF89796">
    <property type="entry name" value="CoA-transferase family III (CaiB/BaiF)"/>
    <property type="match status" value="1"/>
</dbReference>
<organism evidence="2 3">
    <name type="scientific">Dietzia cercidiphylli</name>
    <dbReference type="NCBI Taxonomy" id="498199"/>
    <lineage>
        <taxon>Bacteria</taxon>
        <taxon>Bacillati</taxon>
        <taxon>Actinomycetota</taxon>
        <taxon>Actinomycetes</taxon>
        <taxon>Mycobacteriales</taxon>
        <taxon>Dietziaceae</taxon>
        <taxon>Dietzia</taxon>
    </lineage>
</organism>
<dbReference type="EMBL" id="BAAAQG010000021">
    <property type="protein sequence ID" value="GAA1719184.1"/>
    <property type="molecule type" value="Genomic_DNA"/>
</dbReference>
<dbReference type="Proteomes" id="UP001500383">
    <property type="component" value="Unassembled WGS sequence"/>
</dbReference>
<gene>
    <name evidence="2" type="ORF">GCM10009831_31520</name>
</gene>
<comment type="caution">
    <text evidence="2">The sequence shown here is derived from an EMBL/GenBank/DDBJ whole genome shotgun (WGS) entry which is preliminary data.</text>
</comment>
<dbReference type="InterPro" id="IPR050509">
    <property type="entry name" value="CoA-transferase_III"/>
</dbReference>
<dbReference type="GO" id="GO:0016740">
    <property type="term" value="F:transferase activity"/>
    <property type="evidence" value="ECO:0007669"/>
    <property type="project" value="UniProtKB-KW"/>
</dbReference>
<name>A0ABP4VBQ3_9ACTN</name>
<dbReference type="Gene3D" id="3.40.50.10540">
    <property type="entry name" value="Crotonobetainyl-coa:carnitine coa-transferase, domain 1"/>
    <property type="match status" value="1"/>
</dbReference>
<dbReference type="InterPro" id="IPR003673">
    <property type="entry name" value="CoA-Trfase_fam_III"/>
</dbReference>